<organism evidence="2 3">
    <name type="scientific">Ottowia testudinis</name>
    <dbReference type="NCBI Taxonomy" id="2816950"/>
    <lineage>
        <taxon>Bacteria</taxon>
        <taxon>Pseudomonadati</taxon>
        <taxon>Pseudomonadota</taxon>
        <taxon>Betaproteobacteria</taxon>
        <taxon>Burkholderiales</taxon>
        <taxon>Comamonadaceae</taxon>
        <taxon>Ottowia</taxon>
    </lineage>
</organism>
<protein>
    <submittedName>
        <fullName evidence="2">Helix-turn-helix domain-containing protein</fullName>
    </submittedName>
</protein>
<gene>
    <name evidence="2" type="ORF">J1M35_01650</name>
</gene>
<evidence type="ECO:0000313" key="3">
    <source>
        <dbReference type="Proteomes" id="UP000663903"/>
    </source>
</evidence>
<name>A0A975CH31_9BURK</name>
<accession>A0A975CH31</accession>
<dbReference type="InterPro" id="IPR009057">
    <property type="entry name" value="Homeodomain-like_sf"/>
</dbReference>
<dbReference type="RefSeq" id="WP_208009405.1">
    <property type="nucleotide sequence ID" value="NZ_CP071796.1"/>
</dbReference>
<feature type="domain" description="Transposase Synechocystis PCC 6803" evidence="1">
    <location>
        <begin position="1"/>
        <end position="106"/>
    </location>
</feature>
<dbReference type="Proteomes" id="UP000663903">
    <property type="component" value="Chromosome"/>
</dbReference>
<dbReference type="SUPFAM" id="SSF46689">
    <property type="entry name" value="Homeodomain-like"/>
    <property type="match status" value="1"/>
</dbReference>
<keyword evidence="3" id="KW-1185">Reference proteome</keyword>
<evidence type="ECO:0000259" key="1">
    <source>
        <dbReference type="Pfam" id="PF01710"/>
    </source>
</evidence>
<evidence type="ECO:0000313" key="2">
    <source>
        <dbReference type="EMBL" id="QTD45657.1"/>
    </source>
</evidence>
<dbReference type="Pfam" id="PF01710">
    <property type="entry name" value="HTH_Tnp_IS630"/>
    <property type="match status" value="1"/>
</dbReference>
<sequence>MTYSVDLRQRVLSFVAAGGSKTEAAQRFSVSRSTVHEWLGQPADHQASKPGPKDSRKFDREQLRQMLEQQPDLLIREMAQQLGVSNNAVGNALQRMGIRRKKNSALRPGLHAQGL</sequence>
<dbReference type="EMBL" id="CP071796">
    <property type="protein sequence ID" value="QTD45657.1"/>
    <property type="molecule type" value="Genomic_DNA"/>
</dbReference>
<dbReference type="KEGG" id="otd:J1M35_01650"/>
<dbReference type="AlphaFoldDB" id="A0A975CH31"/>
<dbReference type="InterPro" id="IPR002622">
    <property type="entry name" value="Transposase_14"/>
</dbReference>
<reference evidence="2" key="1">
    <citation type="submission" date="2021-03" db="EMBL/GenBank/DDBJ databases">
        <title>Ottowia sp. 27C isolated from the cloaca of a Giant Asian pond turtle (Heosemys grandis).</title>
        <authorList>
            <person name="Spergser J."/>
            <person name="Busse H.-J."/>
        </authorList>
    </citation>
    <scope>NUCLEOTIDE SEQUENCE</scope>
    <source>
        <strain evidence="2">27C</strain>
    </source>
</reference>
<proteinExistence type="predicted"/>